<dbReference type="SMART" id="SM00829">
    <property type="entry name" value="PKS_ER"/>
    <property type="match status" value="1"/>
</dbReference>
<evidence type="ECO:0000256" key="2">
    <source>
        <dbReference type="ARBA" id="ARBA00023002"/>
    </source>
</evidence>
<dbReference type="PANTHER" id="PTHR48106:SF13">
    <property type="entry name" value="QUINONE OXIDOREDUCTASE-RELATED"/>
    <property type="match status" value="1"/>
</dbReference>
<keyword evidence="1" id="KW-0521">NADP</keyword>
<dbReference type="Pfam" id="PF00107">
    <property type="entry name" value="ADH_zinc_N"/>
    <property type="match status" value="1"/>
</dbReference>
<keyword evidence="2" id="KW-0560">Oxidoreductase</keyword>
<dbReference type="GO" id="GO:0008270">
    <property type="term" value="F:zinc ion binding"/>
    <property type="evidence" value="ECO:0007669"/>
    <property type="project" value="InterPro"/>
</dbReference>
<dbReference type="PANTHER" id="PTHR48106">
    <property type="entry name" value="QUINONE OXIDOREDUCTASE PIG3-RELATED"/>
    <property type="match status" value="1"/>
</dbReference>
<accession>A0A0V8GCT9</accession>
<proteinExistence type="predicted"/>
<dbReference type="EMBL" id="LNQL01000005">
    <property type="protein sequence ID" value="KSU48109.1"/>
    <property type="molecule type" value="Genomic_DNA"/>
</dbReference>
<dbReference type="InterPro" id="IPR011032">
    <property type="entry name" value="GroES-like_sf"/>
</dbReference>
<organism evidence="4 5">
    <name type="scientific">Exiguobacterium indicum</name>
    <dbReference type="NCBI Taxonomy" id="296995"/>
    <lineage>
        <taxon>Bacteria</taxon>
        <taxon>Bacillati</taxon>
        <taxon>Bacillota</taxon>
        <taxon>Bacilli</taxon>
        <taxon>Bacillales</taxon>
        <taxon>Bacillales Family XII. Incertae Sedis</taxon>
        <taxon>Exiguobacterium</taxon>
    </lineage>
</organism>
<dbReference type="GO" id="GO:0035925">
    <property type="term" value="F:mRNA 3'-UTR AU-rich region binding"/>
    <property type="evidence" value="ECO:0007669"/>
    <property type="project" value="TreeGrafter"/>
</dbReference>
<dbReference type="InterPro" id="IPR013149">
    <property type="entry name" value="ADH-like_C"/>
</dbReference>
<dbReference type="InterPro" id="IPR047618">
    <property type="entry name" value="QOR-like"/>
</dbReference>
<dbReference type="InterPro" id="IPR013154">
    <property type="entry name" value="ADH-like_N"/>
</dbReference>
<evidence type="ECO:0000313" key="5">
    <source>
        <dbReference type="Proteomes" id="UP000053797"/>
    </source>
</evidence>
<evidence type="ECO:0000259" key="3">
    <source>
        <dbReference type="SMART" id="SM00829"/>
    </source>
</evidence>
<reference evidence="4 5" key="1">
    <citation type="journal article" date="2015" name="Int. J. Syst. Evol. Microbiol.">
        <title>Exiguobacterium enclense sp. nov., isolated from sediment.</title>
        <authorList>
            <person name="Dastager S.G."/>
            <person name="Mawlankar R."/>
            <person name="Sonalkar V.V."/>
            <person name="Thorat M.N."/>
            <person name="Mual P."/>
            <person name="Verma A."/>
            <person name="Krishnamurthi S."/>
            <person name="Tang S.K."/>
            <person name="Li W.J."/>
        </authorList>
    </citation>
    <scope>NUCLEOTIDE SEQUENCE [LARGE SCALE GENOMIC DNA]</scope>
    <source>
        <strain evidence="4 5">NIO-1109</strain>
    </source>
</reference>
<dbReference type="Gene3D" id="3.90.180.10">
    <property type="entry name" value="Medium-chain alcohol dehydrogenases, catalytic domain"/>
    <property type="match status" value="1"/>
</dbReference>
<dbReference type="InterPro" id="IPR036291">
    <property type="entry name" value="NAD(P)-bd_dom_sf"/>
</dbReference>
<evidence type="ECO:0000313" key="4">
    <source>
        <dbReference type="EMBL" id="KSU48109.1"/>
    </source>
</evidence>
<dbReference type="Pfam" id="PF08240">
    <property type="entry name" value="ADH_N"/>
    <property type="match status" value="1"/>
</dbReference>
<dbReference type="Proteomes" id="UP000053797">
    <property type="component" value="Unassembled WGS sequence"/>
</dbReference>
<dbReference type="Gene3D" id="3.40.50.720">
    <property type="entry name" value="NAD(P)-binding Rossmann-like Domain"/>
    <property type="match status" value="1"/>
</dbReference>
<dbReference type="GO" id="GO:0005829">
    <property type="term" value="C:cytosol"/>
    <property type="evidence" value="ECO:0007669"/>
    <property type="project" value="TreeGrafter"/>
</dbReference>
<dbReference type="GO" id="GO:0070402">
    <property type="term" value="F:NADPH binding"/>
    <property type="evidence" value="ECO:0007669"/>
    <property type="project" value="TreeGrafter"/>
</dbReference>
<comment type="caution">
    <text evidence="4">The sequence shown here is derived from an EMBL/GenBank/DDBJ whole genome shotgun (WGS) entry which is preliminary data.</text>
</comment>
<dbReference type="SUPFAM" id="SSF51735">
    <property type="entry name" value="NAD(P)-binding Rossmann-fold domains"/>
    <property type="match status" value="1"/>
</dbReference>
<name>A0A0V8GCT9_9BACL</name>
<protein>
    <submittedName>
        <fullName evidence="4">Alcohol dehydrogenase</fullName>
    </submittedName>
</protein>
<dbReference type="OrthoDB" id="9787435at2"/>
<dbReference type="CDD" id="cd05286">
    <property type="entry name" value="QOR2"/>
    <property type="match status" value="1"/>
</dbReference>
<dbReference type="InterPro" id="IPR002364">
    <property type="entry name" value="Quin_OxRdtase/zeta-crystal_CS"/>
</dbReference>
<feature type="domain" description="Enoyl reductase (ER)" evidence="3">
    <location>
        <begin position="10"/>
        <end position="319"/>
    </location>
</feature>
<dbReference type="GO" id="GO:0003960">
    <property type="term" value="F:quinone reductase (NADPH) activity"/>
    <property type="evidence" value="ECO:0007669"/>
    <property type="project" value="InterPro"/>
</dbReference>
<gene>
    <name evidence="4" type="ORF">AS033_13300</name>
</gene>
<dbReference type="RefSeq" id="WP_058265739.1">
    <property type="nucleotide sequence ID" value="NZ_FMYN01000005.1"/>
</dbReference>
<dbReference type="AlphaFoldDB" id="A0A0V8GCT9"/>
<evidence type="ECO:0000256" key="1">
    <source>
        <dbReference type="ARBA" id="ARBA00022857"/>
    </source>
</evidence>
<dbReference type="PROSITE" id="PS01162">
    <property type="entry name" value="QOR_ZETA_CRYSTAL"/>
    <property type="match status" value="1"/>
</dbReference>
<dbReference type="SUPFAM" id="SSF50129">
    <property type="entry name" value="GroES-like"/>
    <property type="match status" value="1"/>
</dbReference>
<sequence>MKALTFHEFGGSDVLRFEDVPTPTITEQEVLIEMKAIGLNFADIYRRKGNYHLEGQPPYILGYEGAGVITAIGAAVSTFHVGQRVAFADVPLANAEYVAAPVDKLIPLPDGISYETAASVLLQGLTAHYLTRDSYHVQPGDVVLVHAAAGGVGQLLTQLIRLLGATPIGLTSSPEKARIAKTAGCESVYLYSENWVEHVLAQTSGKGVDVVYESIGSTLMDSFHVTKVHGTVVFYGMAGGDPAPVDPRFLMDMSKTLTGGDLWNVLTSSEERIRRSGELFDWILSDHLTLSSPTTFRLSDGKAAHDFLESRRSTGKLLLLP</sequence>
<dbReference type="InterPro" id="IPR020843">
    <property type="entry name" value="ER"/>
</dbReference>